<dbReference type="EC" id="3.2.1.28" evidence="3 7"/>
<dbReference type="SUPFAM" id="SSF48208">
    <property type="entry name" value="Six-hairpin glycosidases"/>
    <property type="match status" value="1"/>
</dbReference>
<comment type="caution">
    <text evidence="9">The sequence shown here is derived from an EMBL/GenBank/DDBJ whole genome shotgun (WGS) entry which is preliminary data.</text>
</comment>
<proteinExistence type="inferred from homology"/>
<name>A0ABD1E903_HYPHA</name>
<dbReference type="InterPro" id="IPR018232">
    <property type="entry name" value="Glyco_hydro_37_CS"/>
</dbReference>
<protein>
    <recommendedName>
        <fullName evidence="4 7">Trehalase</fullName>
        <ecNumber evidence="3 7">3.2.1.28</ecNumber>
    </recommendedName>
    <alternativeName>
        <fullName evidence="7">Alpha-trehalose glucohydrolase</fullName>
    </alternativeName>
</protein>
<dbReference type="PANTHER" id="PTHR23403">
    <property type="entry name" value="TREHALASE"/>
    <property type="match status" value="1"/>
</dbReference>
<evidence type="ECO:0000256" key="4">
    <source>
        <dbReference type="ARBA" id="ARBA00019905"/>
    </source>
</evidence>
<keyword evidence="10" id="KW-1185">Reference proteome</keyword>
<dbReference type="PRINTS" id="PR00744">
    <property type="entry name" value="GLHYDRLASE37"/>
</dbReference>
<reference evidence="9 10" key="1">
    <citation type="submission" date="2024-05" db="EMBL/GenBank/DDBJ databases">
        <title>Genetic variation in Jamaican populations of the coffee berry borer (Hypothenemus hampei).</title>
        <authorList>
            <person name="Errbii M."/>
            <person name="Myrie A."/>
        </authorList>
    </citation>
    <scope>NUCLEOTIDE SEQUENCE [LARGE SCALE GENOMIC DNA]</scope>
    <source>
        <strain evidence="9">JA-Hopewell-2020-01-JO</strain>
        <tissue evidence="9">Whole body</tissue>
    </source>
</reference>
<dbReference type="GO" id="GO:0004555">
    <property type="term" value="F:alpha,alpha-trehalase activity"/>
    <property type="evidence" value="ECO:0007669"/>
    <property type="project" value="UniProtKB-EC"/>
</dbReference>
<dbReference type="AlphaFoldDB" id="A0ABD1E903"/>
<evidence type="ECO:0000256" key="6">
    <source>
        <dbReference type="ARBA" id="ARBA00023295"/>
    </source>
</evidence>
<dbReference type="InterPro" id="IPR001661">
    <property type="entry name" value="Glyco_hydro_37"/>
</dbReference>
<comment type="similarity">
    <text evidence="2 7">Belongs to the glycosyl hydrolase 37 family.</text>
</comment>
<dbReference type="InterPro" id="IPR008928">
    <property type="entry name" value="6-hairpin_glycosidase_sf"/>
</dbReference>
<dbReference type="PANTHER" id="PTHR23403:SF1">
    <property type="entry name" value="TREHALASE"/>
    <property type="match status" value="1"/>
</dbReference>
<feature type="chain" id="PRO_5044855360" description="Trehalase" evidence="8">
    <location>
        <begin position="19"/>
        <end position="562"/>
    </location>
</feature>
<keyword evidence="5 7" id="KW-0378">Hydrolase</keyword>
<evidence type="ECO:0000256" key="5">
    <source>
        <dbReference type="ARBA" id="ARBA00022801"/>
    </source>
</evidence>
<comment type="catalytic activity">
    <reaction evidence="1 7">
        <text>alpha,alpha-trehalose + H2O = alpha-D-glucose + beta-D-glucose</text>
        <dbReference type="Rhea" id="RHEA:32675"/>
        <dbReference type="ChEBI" id="CHEBI:15377"/>
        <dbReference type="ChEBI" id="CHEBI:15903"/>
        <dbReference type="ChEBI" id="CHEBI:16551"/>
        <dbReference type="ChEBI" id="CHEBI:17925"/>
        <dbReference type="EC" id="3.2.1.28"/>
    </reaction>
</comment>
<dbReference type="InterPro" id="IPR012341">
    <property type="entry name" value="6hp_glycosidase-like_sf"/>
</dbReference>
<dbReference type="Proteomes" id="UP001566132">
    <property type="component" value="Unassembled WGS sequence"/>
</dbReference>
<dbReference type="Gene3D" id="1.50.10.10">
    <property type="match status" value="1"/>
</dbReference>
<dbReference type="PROSITE" id="PS00927">
    <property type="entry name" value="TREHALASE_1"/>
    <property type="match status" value="1"/>
</dbReference>
<evidence type="ECO:0000256" key="8">
    <source>
        <dbReference type="SAM" id="SignalP"/>
    </source>
</evidence>
<evidence type="ECO:0000256" key="7">
    <source>
        <dbReference type="RuleBase" id="RU361180"/>
    </source>
</evidence>
<dbReference type="PROSITE" id="PS00928">
    <property type="entry name" value="TREHALASE_2"/>
    <property type="match status" value="1"/>
</dbReference>
<organism evidence="9 10">
    <name type="scientific">Hypothenemus hampei</name>
    <name type="common">Coffee berry borer</name>
    <dbReference type="NCBI Taxonomy" id="57062"/>
    <lineage>
        <taxon>Eukaryota</taxon>
        <taxon>Metazoa</taxon>
        <taxon>Ecdysozoa</taxon>
        <taxon>Arthropoda</taxon>
        <taxon>Hexapoda</taxon>
        <taxon>Insecta</taxon>
        <taxon>Pterygota</taxon>
        <taxon>Neoptera</taxon>
        <taxon>Endopterygota</taxon>
        <taxon>Coleoptera</taxon>
        <taxon>Polyphaga</taxon>
        <taxon>Cucujiformia</taxon>
        <taxon>Curculionidae</taxon>
        <taxon>Scolytinae</taxon>
        <taxon>Hypothenemus</taxon>
    </lineage>
</organism>
<dbReference type="Pfam" id="PF01204">
    <property type="entry name" value="Trehalase"/>
    <property type="match status" value="1"/>
</dbReference>
<feature type="signal peptide" evidence="8">
    <location>
        <begin position="1"/>
        <end position="18"/>
    </location>
</feature>
<gene>
    <name evidence="9" type="ORF">ABEB36_011781</name>
</gene>
<dbReference type="EMBL" id="JBDJPC010000009">
    <property type="protein sequence ID" value="KAL1491139.1"/>
    <property type="molecule type" value="Genomic_DNA"/>
</dbReference>
<evidence type="ECO:0000313" key="9">
    <source>
        <dbReference type="EMBL" id="KAL1491139.1"/>
    </source>
</evidence>
<evidence type="ECO:0000256" key="1">
    <source>
        <dbReference type="ARBA" id="ARBA00001576"/>
    </source>
</evidence>
<keyword evidence="8" id="KW-0732">Signal</keyword>
<accession>A0ABD1E903</accession>
<keyword evidence="6 7" id="KW-0326">Glycosidase</keyword>
<evidence type="ECO:0000313" key="10">
    <source>
        <dbReference type="Proteomes" id="UP001566132"/>
    </source>
</evidence>
<sequence>MRLATFLCLLLMLWLVKSRKRSCSSPIYCEGDLLHLVQTAKIFNDSKTFVDMSMKYPVNQTLENFDVFMRKTDYNPSRVQIQEFVLENFQMTGEMEDFHPRDWRPEPKIVKEIEDPAIRHFLKTLIAIWPQLTRKISQHVFDRPDTFSLIPVQNAFIVPGGRFKEFYYWDSYWILKGLLLADMKETAKGIIENFLYMVNTYGFIPNGGRIYYLNRSQPPVLTLMMKDYIKYTKDFEFLRKNIGIVEKELQFWLNKRISNIEKNGEIYQLAHFDSESDTPRPESYLEDLETCSIYNTTEAQHECYTDLKSGAESGWDFSSRWIFNNEGDPGTDLAYIKTRRNIPVDLNAFLYKSFRHMQQFYVILRQLQDAKYWQDLAELWRYNIEKILYSPQDGIWFDYDSKLNKHRKSFAASNFAPLWAEAMDDDVKQARGNSAVQYLKKHGILDFHGIPSTLLNSGLQWDFPNAWSPYQNMIIFGLERSGDEEAQETARILALKWVHSNMKSYYENNAMFEKYNAEAVGAFGGGGEYLIQSGFGWTNGAMMEIIDYYFRVKKRRQRNLYD</sequence>
<evidence type="ECO:0000256" key="2">
    <source>
        <dbReference type="ARBA" id="ARBA00005615"/>
    </source>
</evidence>
<evidence type="ECO:0000256" key="3">
    <source>
        <dbReference type="ARBA" id="ARBA00012757"/>
    </source>
</evidence>